<comment type="caution">
    <text evidence="2">The sequence shown here is derived from an EMBL/GenBank/DDBJ whole genome shotgun (WGS) entry which is preliminary data.</text>
</comment>
<proteinExistence type="predicted"/>
<feature type="region of interest" description="Disordered" evidence="1">
    <location>
        <begin position="31"/>
        <end position="56"/>
    </location>
</feature>
<accession>A0A426X208</accession>
<evidence type="ECO:0000256" key="1">
    <source>
        <dbReference type="SAM" id="MobiDB-lite"/>
    </source>
</evidence>
<sequence>MNEGEEVEIGEVRGGGKGELVHHIVCVSGGNIREDEVGGGGDEDAQEKEEGPGEHCMPSVEMVDAHPPKAELKAPKLVVSAREATWI</sequence>
<evidence type="ECO:0000313" key="2">
    <source>
        <dbReference type="EMBL" id="RRT33508.1"/>
    </source>
</evidence>
<organism evidence="2 3">
    <name type="scientific">Ensete ventricosum</name>
    <name type="common">Abyssinian banana</name>
    <name type="synonym">Musa ensete</name>
    <dbReference type="NCBI Taxonomy" id="4639"/>
    <lineage>
        <taxon>Eukaryota</taxon>
        <taxon>Viridiplantae</taxon>
        <taxon>Streptophyta</taxon>
        <taxon>Embryophyta</taxon>
        <taxon>Tracheophyta</taxon>
        <taxon>Spermatophyta</taxon>
        <taxon>Magnoliopsida</taxon>
        <taxon>Liliopsida</taxon>
        <taxon>Zingiberales</taxon>
        <taxon>Musaceae</taxon>
        <taxon>Ensete</taxon>
    </lineage>
</organism>
<dbReference type="EMBL" id="AMZH03028820">
    <property type="protein sequence ID" value="RRT33508.1"/>
    <property type="molecule type" value="Genomic_DNA"/>
</dbReference>
<protein>
    <submittedName>
        <fullName evidence="2">Uncharacterized protein</fullName>
    </submittedName>
</protein>
<evidence type="ECO:0000313" key="3">
    <source>
        <dbReference type="Proteomes" id="UP000287651"/>
    </source>
</evidence>
<reference evidence="2 3" key="1">
    <citation type="journal article" date="2014" name="Agronomy (Basel)">
        <title>A Draft Genome Sequence for Ensete ventricosum, the Drought-Tolerant Tree Against Hunger.</title>
        <authorList>
            <person name="Harrison J."/>
            <person name="Moore K.A."/>
            <person name="Paszkiewicz K."/>
            <person name="Jones T."/>
            <person name="Grant M."/>
            <person name="Ambacheew D."/>
            <person name="Muzemil S."/>
            <person name="Studholme D.J."/>
        </authorList>
    </citation>
    <scope>NUCLEOTIDE SEQUENCE [LARGE SCALE GENOMIC DNA]</scope>
</reference>
<dbReference type="AlphaFoldDB" id="A0A426X208"/>
<name>A0A426X208_ENSVE</name>
<gene>
    <name evidence="2" type="ORF">B296_00028071</name>
</gene>
<dbReference type="Proteomes" id="UP000287651">
    <property type="component" value="Unassembled WGS sequence"/>
</dbReference>